<keyword evidence="7 9" id="KW-0663">Pyridoxal phosphate</keyword>
<evidence type="ECO:0000256" key="8">
    <source>
        <dbReference type="ARBA" id="ARBA00047481"/>
    </source>
</evidence>
<dbReference type="InterPro" id="IPR015422">
    <property type="entry name" value="PyrdxlP-dep_Trfase_small"/>
</dbReference>
<dbReference type="Gene3D" id="3.90.1150.10">
    <property type="entry name" value="Aspartate Aminotransferase, domain 1"/>
    <property type="match status" value="1"/>
</dbReference>
<dbReference type="PANTHER" id="PTHR43643">
    <property type="entry name" value="HISTIDINOL-PHOSPHATE AMINOTRANSFERASE 2"/>
    <property type="match status" value="1"/>
</dbReference>
<dbReference type="SUPFAM" id="SSF53383">
    <property type="entry name" value="PLP-dependent transferases"/>
    <property type="match status" value="1"/>
</dbReference>
<dbReference type="EMBL" id="WTUW01000001">
    <property type="protein sequence ID" value="MZR29947.1"/>
    <property type="molecule type" value="Genomic_DNA"/>
</dbReference>
<reference evidence="11 12" key="1">
    <citation type="submission" date="2019-12" db="EMBL/GenBank/DDBJ databases">
        <title>Snethiella sp. nov. sp. isolated from sea sand.</title>
        <authorList>
            <person name="Kim J."/>
            <person name="Jeong S.E."/>
            <person name="Jung H.S."/>
            <person name="Jeon C.O."/>
        </authorList>
    </citation>
    <scope>NUCLEOTIDE SEQUENCE [LARGE SCALE GENOMIC DNA]</scope>
    <source>
        <strain evidence="11 12">DP05</strain>
    </source>
</reference>
<evidence type="ECO:0000313" key="11">
    <source>
        <dbReference type="EMBL" id="MZR29947.1"/>
    </source>
</evidence>
<feature type="domain" description="Aminotransferase class I/classII large" evidence="10">
    <location>
        <begin position="28"/>
        <end position="356"/>
    </location>
</feature>
<dbReference type="EC" id="2.6.1.9" evidence="9"/>
<organism evidence="11 12">
    <name type="scientific">Sneathiella litorea</name>
    <dbReference type="NCBI Taxonomy" id="2606216"/>
    <lineage>
        <taxon>Bacteria</taxon>
        <taxon>Pseudomonadati</taxon>
        <taxon>Pseudomonadota</taxon>
        <taxon>Alphaproteobacteria</taxon>
        <taxon>Sneathiellales</taxon>
        <taxon>Sneathiellaceae</taxon>
        <taxon>Sneathiella</taxon>
    </lineage>
</organism>
<keyword evidence="9" id="KW-0028">Amino-acid biosynthesis</keyword>
<dbReference type="NCBIfam" id="TIGR01141">
    <property type="entry name" value="hisC"/>
    <property type="match status" value="1"/>
</dbReference>
<comment type="catalytic activity">
    <reaction evidence="8 9">
        <text>L-histidinol phosphate + 2-oxoglutarate = 3-(imidazol-4-yl)-2-oxopropyl phosphate + L-glutamate</text>
        <dbReference type="Rhea" id="RHEA:23744"/>
        <dbReference type="ChEBI" id="CHEBI:16810"/>
        <dbReference type="ChEBI" id="CHEBI:29985"/>
        <dbReference type="ChEBI" id="CHEBI:57766"/>
        <dbReference type="ChEBI" id="CHEBI:57980"/>
        <dbReference type="EC" id="2.6.1.9"/>
    </reaction>
</comment>
<dbReference type="Gene3D" id="3.40.640.10">
    <property type="entry name" value="Type I PLP-dependent aspartate aminotransferase-like (Major domain)"/>
    <property type="match status" value="1"/>
</dbReference>
<comment type="pathway">
    <text evidence="2 9">Amino-acid biosynthesis; L-histidine biosynthesis; L-histidine from 5-phospho-alpha-D-ribose 1-diphosphate: step 7/9.</text>
</comment>
<keyword evidence="5 9" id="KW-0032">Aminotransferase</keyword>
<evidence type="ECO:0000313" key="12">
    <source>
        <dbReference type="Proteomes" id="UP000476030"/>
    </source>
</evidence>
<sequence length="362" mass="38868">MTTPVPQPGIMTISPYVGGKSKAGENQKVAKLSSNESPLGPSPKAVAAMEAVLTDAHRYPEGGSQLLIAAIAEMNKLDEARIVCGNGSDELISLLNTAYVGSGDEVLFTEHGFLMYAISSTAAGATPVKAPEIDRTADVDNLLKLVTDKTKIVFLANPNNPTGTYLPHSEVERLRAGLRDDILLVLDAAYAEYVTRDDYSAGAEMVEAHDNVVMTRTFSKIYGFAALRLGWAYCPPAVVDVLNRVRGPFNVNALAQAGGVEAVRDQAHIDKAREHNDKWLPILTQNFRGMGLGVTPSVGNFLLIDFEESGKPAAEAEQYLAGKGLLLRAVAGYGLPTCLRMTIGRDDENHAVIEALREFLGK</sequence>
<keyword evidence="12" id="KW-1185">Reference proteome</keyword>
<gene>
    <name evidence="9" type="primary">hisC</name>
    <name evidence="11" type="ORF">GQE98_04775</name>
</gene>
<evidence type="ECO:0000256" key="5">
    <source>
        <dbReference type="ARBA" id="ARBA00022576"/>
    </source>
</evidence>
<dbReference type="GO" id="GO:0004400">
    <property type="term" value="F:histidinol-phosphate transaminase activity"/>
    <property type="evidence" value="ECO:0007669"/>
    <property type="project" value="UniProtKB-UniRule"/>
</dbReference>
<evidence type="ECO:0000256" key="4">
    <source>
        <dbReference type="ARBA" id="ARBA00011738"/>
    </source>
</evidence>
<dbReference type="UniPathway" id="UPA00031">
    <property type="reaction ID" value="UER00012"/>
</dbReference>
<dbReference type="InterPro" id="IPR005861">
    <property type="entry name" value="HisP_aminotrans"/>
</dbReference>
<dbReference type="RefSeq" id="WP_161314491.1">
    <property type="nucleotide sequence ID" value="NZ_WTUW01000001.1"/>
</dbReference>
<protein>
    <recommendedName>
        <fullName evidence="9">Histidinol-phosphate aminotransferase</fullName>
        <ecNumber evidence="9">2.6.1.9</ecNumber>
    </recommendedName>
    <alternativeName>
        <fullName evidence="9">Imidazole acetol-phosphate transaminase</fullName>
    </alternativeName>
</protein>
<dbReference type="CDD" id="cd00609">
    <property type="entry name" value="AAT_like"/>
    <property type="match status" value="1"/>
</dbReference>
<evidence type="ECO:0000256" key="9">
    <source>
        <dbReference type="HAMAP-Rule" id="MF_01023"/>
    </source>
</evidence>
<dbReference type="Pfam" id="PF00155">
    <property type="entry name" value="Aminotran_1_2"/>
    <property type="match status" value="1"/>
</dbReference>
<dbReference type="GO" id="GO:0030170">
    <property type="term" value="F:pyridoxal phosphate binding"/>
    <property type="evidence" value="ECO:0007669"/>
    <property type="project" value="InterPro"/>
</dbReference>
<keyword evidence="6 9" id="KW-0808">Transferase</keyword>
<feature type="modified residue" description="N6-(pyridoxal phosphate)lysine" evidence="9">
    <location>
        <position position="220"/>
    </location>
</feature>
<dbReference type="PANTHER" id="PTHR43643:SF3">
    <property type="entry name" value="HISTIDINOL-PHOSPHATE AMINOTRANSFERASE"/>
    <property type="match status" value="1"/>
</dbReference>
<proteinExistence type="inferred from homology"/>
<comment type="subunit">
    <text evidence="4 9">Homodimer.</text>
</comment>
<dbReference type="InterPro" id="IPR015424">
    <property type="entry name" value="PyrdxlP-dep_Trfase"/>
</dbReference>
<evidence type="ECO:0000256" key="6">
    <source>
        <dbReference type="ARBA" id="ARBA00022679"/>
    </source>
</evidence>
<evidence type="ECO:0000256" key="3">
    <source>
        <dbReference type="ARBA" id="ARBA00007970"/>
    </source>
</evidence>
<name>A0A6L8W6X3_9PROT</name>
<dbReference type="InterPro" id="IPR015421">
    <property type="entry name" value="PyrdxlP-dep_Trfase_major"/>
</dbReference>
<dbReference type="Proteomes" id="UP000476030">
    <property type="component" value="Unassembled WGS sequence"/>
</dbReference>
<dbReference type="InterPro" id="IPR050106">
    <property type="entry name" value="HistidinolP_aminotransfase"/>
</dbReference>
<evidence type="ECO:0000256" key="7">
    <source>
        <dbReference type="ARBA" id="ARBA00022898"/>
    </source>
</evidence>
<comment type="caution">
    <text evidence="11">The sequence shown here is derived from an EMBL/GenBank/DDBJ whole genome shotgun (WGS) entry which is preliminary data.</text>
</comment>
<comment type="cofactor">
    <cofactor evidence="1 9">
        <name>pyridoxal 5'-phosphate</name>
        <dbReference type="ChEBI" id="CHEBI:597326"/>
    </cofactor>
</comment>
<comment type="similarity">
    <text evidence="3 9">Belongs to the class-II pyridoxal-phosphate-dependent aminotransferase family. Histidinol-phosphate aminotransferase subfamily.</text>
</comment>
<evidence type="ECO:0000259" key="10">
    <source>
        <dbReference type="Pfam" id="PF00155"/>
    </source>
</evidence>
<dbReference type="GO" id="GO:0000105">
    <property type="term" value="P:L-histidine biosynthetic process"/>
    <property type="evidence" value="ECO:0007669"/>
    <property type="project" value="UniProtKB-UniRule"/>
</dbReference>
<evidence type="ECO:0000256" key="1">
    <source>
        <dbReference type="ARBA" id="ARBA00001933"/>
    </source>
</evidence>
<dbReference type="InterPro" id="IPR004839">
    <property type="entry name" value="Aminotransferase_I/II_large"/>
</dbReference>
<dbReference type="HAMAP" id="MF_01023">
    <property type="entry name" value="HisC_aminotrans_2"/>
    <property type="match status" value="1"/>
</dbReference>
<dbReference type="AlphaFoldDB" id="A0A6L8W6X3"/>
<keyword evidence="9" id="KW-0368">Histidine biosynthesis</keyword>
<accession>A0A6L8W6X3</accession>
<evidence type="ECO:0000256" key="2">
    <source>
        <dbReference type="ARBA" id="ARBA00005011"/>
    </source>
</evidence>